<dbReference type="Pfam" id="PF11303">
    <property type="entry name" value="DUF3105"/>
    <property type="match status" value="1"/>
</dbReference>
<feature type="transmembrane region" description="Helical" evidence="2">
    <location>
        <begin position="535"/>
        <end position="555"/>
    </location>
</feature>
<feature type="compositionally biased region" description="Polar residues" evidence="1">
    <location>
        <begin position="403"/>
        <end position="451"/>
    </location>
</feature>
<keyword evidence="3" id="KW-0732">Signal</keyword>
<feature type="signal peptide" evidence="3">
    <location>
        <begin position="1"/>
        <end position="21"/>
    </location>
</feature>
<keyword evidence="2" id="KW-0472">Membrane</keyword>
<feature type="region of interest" description="Disordered" evidence="1">
    <location>
        <begin position="403"/>
        <end position="503"/>
    </location>
</feature>
<dbReference type="CTD" id="121399697"/>
<proteinExistence type="predicted"/>
<keyword evidence="4" id="KW-1185">Reference proteome</keyword>
<dbReference type="PANTHER" id="PTHR34179:SF1">
    <property type="entry name" value="TUMOR PROTEIN P53-INDUCIBLE PROTEIN 13"/>
    <property type="match status" value="1"/>
</dbReference>
<dbReference type="KEGG" id="xla:121399697"/>
<name>A0A8J1M770_XENLA</name>
<dbReference type="OrthoDB" id="5960270at2759"/>
<evidence type="ECO:0000313" key="5">
    <source>
        <dbReference type="RefSeq" id="XP_041437166.1"/>
    </source>
</evidence>
<keyword evidence="2" id="KW-0812">Transmembrane</keyword>
<evidence type="ECO:0000313" key="4">
    <source>
        <dbReference type="Proteomes" id="UP000186698"/>
    </source>
</evidence>
<keyword evidence="2" id="KW-1133">Transmembrane helix</keyword>
<evidence type="ECO:0000256" key="2">
    <source>
        <dbReference type="SAM" id="Phobius"/>
    </source>
</evidence>
<accession>A0A8J1M770</accession>
<feature type="chain" id="PRO_5035231697" evidence="3">
    <location>
        <begin position="22"/>
        <end position="619"/>
    </location>
</feature>
<evidence type="ECO:0000256" key="3">
    <source>
        <dbReference type="SAM" id="SignalP"/>
    </source>
</evidence>
<dbReference type="AlphaFoldDB" id="A0A8J1M770"/>
<dbReference type="RefSeq" id="XP_041437166.1">
    <property type="nucleotide sequence ID" value="XM_041581232.1"/>
</dbReference>
<dbReference type="GO" id="GO:0005737">
    <property type="term" value="C:cytoplasm"/>
    <property type="evidence" value="ECO:0000318"/>
    <property type="project" value="GO_Central"/>
</dbReference>
<gene>
    <name evidence="5" type="primary">LOC121399697</name>
</gene>
<dbReference type="InterPro" id="IPR021454">
    <property type="entry name" value="DUF3105"/>
</dbReference>
<dbReference type="PANTHER" id="PTHR34179">
    <property type="entry name" value="TUMOR PROTEIN P53-INDUCIBLE PROTEIN 13"/>
    <property type="match status" value="1"/>
</dbReference>
<reference evidence="5" key="1">
    <citation type="submission" date="2025-08" db="UniProtKB">
        <authorList>
            <consortium name="RefSeq"/>
        </authorList>
    </citation>
    <scope>IDENTIFICATION</scope>
    <source>
        <strain evidence="5">J_2021</strain>
        <tissue evidence="5">Erythrocytes</tissue>
    </source>
</reference>
<sequence>MGQLSSVVPLLLSSVIAASFGQVCDNGRQGFPAARMSDNSLSELENVNCAVGIKNTLLHSDTWKSLIPSCCYFSIVLLFCSLDLSDFFSLQLNIHVDLPDKSVYTCPGRHWPFPVQVFPSITTHYEPEKSHSACMDTEIVYATPIPNSGVHRPKWARYGEYAYCPPQRWLHNLEHGGVVFLYHPCVHPKLKKALVHGARSCVYKHIITPHMNLSTERPLALVTWGSTLEMSHIDLCEVRNWLTANMDRTREREMDMDGSYQDLLVRPSSVFFDKHDKKLCPKVCCQQENCGLKRRRRDSALLGSAHILASTPIYNASARIMNSTAVSVEQTAVDANKSQPVISHTVLRTTLSSSTSEDKVHVTLDPSGVSEKKDYLVDPDGSRYMESNVSALLPESTFMNISKGSPDMNLNSPTVQSRNTSNDLGGSQAVPSPTSMQKESGASTTHNNSIAGKTAVEGPGTATTTQQEEKIPEPPVGLSSTTAPKPTAAVIEEKEECSCKHEPTKEASAAAQKASGVGQIKASDVFVSTPRTEEAAWAAACLTFLFVLLTLSVLYTQLYKKFRKSQSLYWPPEGIAAETETVASVVKRRLMPGHSKRKKWIKHKKTPVLLYESLSESSE</sequence>
<dbReference type="Proteomes" id="UP000186698">
    <property type="component" value="Chromosome 2L"/>
</dbReference>
<protein>
    <submittedName>
        <fullName evidence="5">Uncharacterized protein LOC121399697</fullName>
    </submittedName>
</protein>
<organism evidence="4 5">
    <name type="scientific">Xenopus laevis</name>
    <name type="common">African clawed frog</name>
    <dbReference type="NCBI Taxonomy" id="8355"/>
    <lineage>
        <taxon>Eukaryota</taxon>
        <taxon>Metazoa</taxon>
        <taxon>Chordata</taxon>
        <taxon>Craniata</taxon>
        <taxon>Vertebrata</taxon>
        <taxon>Euteleostomi</taxon>
        <taxon>Amphibia</taxon>
        <taxon>Batrachia</taxon>
        <taxon>Anura</taxon>
        <taxon>Pipoidea</taxon>
        <taxon>Pipidae</taxon>
        <taxon>Xenopodinae</taxon>
        <taxon>Xenopus</taxon>
        <taxon>Xenopus</taxon>
    </lineage>
</organism>
<evidence type="ECO:0000256" key="1">
    <source>
        <dbReference type="SAM" id="MobiDB-lite"/>
    </source>
</evidence>
<dbReference type="GeneID" id="121399697"/>